<name>J6F3L6_TRIAS</name>
<dbReference type="AlphaFoldDB" id="J6F3L6"/>
<dbReference type="VEuPathDB" id="FungiDB:A1Q1_00984"/>
<dbReference type="GeneID" id="25984498"/>
<dbReference type="SUPFAM" id="SSF54236">
    <property type="entry name" value="Ubiquitin-like"/>
    <property type="match status" value="1"/>
</dbReference>
<dbReference type="RefSeq" id="XP_014181082.1">
    <property type="nucleotide sequence ID" value="XM_014325607.1"/>
</dbReference>
<dbReference type="Proteomes" id="UP000002748">
    <property type="component" value="Unassembled WGS sequence"/>
</dbReference>
<evidence type="ECO:0000259" key="1">
    <source>
        <dbReference type="PROSITE" id="PS50053"/>
    </source>
</evidence>
<dbReference type="PROSITE" id="PS50053">
    <property type="entry name" value="UBIQUITIN_2"/>
    <property type="match status" value="1"/>
</dbReference>
<dbReference type="KEGG" id="tasa:A1Q1_00984"/>
<reference evidence="2 3" key="1">
    <citation type="journal article" date="2012" name="Eukaryot. Cell">
        <title>Draft genome sequence of CBS 2479, the standard type strain of Trichosporon asahii.</title>
        <authorList>
            <person name="Yang R.Y."/>
            <person name="Li H.T."/>
            <person name="Zhu H."/>
            <person name="Zhou G.P."/>
            <person name="Wang M."/>
            <person name="Wang L."/>
        </authorList>
    </citation>
    <scope>NUCLEOTIDE SEQUENCE [LARGE SCALE GENOMIC DNA]</scope>
    <source>
        <strain evidence="3">ATCC 90039 / CBS 2479 / JCM 2466 / KCTC 7840 / NCYC 2677 / UAMH 7654</strain>
    </source>
</reference>
<dbReference type="HOGENOM" id="CLU_1679211_0_0_1"/>
<dbReference type="EMBL" id="ALBS01000145">
    <property type="protein sequence ID" value="EJT49832.1"/>
    <property type="molecule type" value="Genomic_DNA"/>
</dbReference>
<gene>
    <name evidence="2" type="ORF">A1Q1_00984</name>
</gene>
<sequence>MSNPTQRLPMEVSSLASKFEVEPEIASLSTTLAVSRPATSALHFPSTSPGGTHHPERKAWYKAEHRKQIWERATPTKVAKPICVVVRYGNVVWHAKVGEETYIYYLKGGGMARGLMGLRIIYGGRRLKDCQQIRDTGIEYGDEVECSVDYGGDSPGY</sequence>
<protein>
    <recommendedName>
        <fullName evidence="1">Ubiquitin-like domain-containing protein</fullName>
    </recommendedName>
</protein>
<proteinExistence type="predicted"/>
<organism evidence="2 3">
    <name type="scientific">Trichosporon asahii var. asahii (strain ATCC 90039 / CBS 2479 / JCM 2466 / KCTC 7840 / NBRC 103889/ NCYC 2677 / UAMH 7654)</name>
    <name type="common">Yeast</name>
    <dbReference type="NCBI Taxonomy" id="1186058"/>
    <lineage>
        <taxon>Eukaryota</taxon>
        <taxon>Fungi</taxon>
        <taxon>Dikarya</taxon>
        <taxon>Basidiomycota</taxon>
        <taxon>Agaricomycotina</taxon>
        <taxon>Tremellomycetes</taxon>
        <taxon>Trichosporonales</taxon>
        <taxon>Trichosporonaceae</taxon>
        <taxon>Trichosporon</taxon>
    </lineage>
</organism>
<feature type="domain" description="Ubiquitin-like" evidence="1">
    <location>
        <begin position="119"/>
        <end position="153"/>
    </location>
</feature>
<evidence type="ECO:0000313" key="3">
    <source>
        <dbReference type="Proteomes" id="UP000002748"/>
    </source>
</evidence>
<comment type="caution">
    <text evidence="2">The sequence shown here is derived from an EMBL/GenBank/DDBJ whole genome shotgun (WGS) entry which is preliminary data.</text>
</comment>
<dbReference type="InterPro" id="IPR000626">
    <property type="entry name" value="Ubiquitin-like_dom"/>
</dbReference>
<evidence type="ECO:0000313" key="2">
    <source>
        <dbReference type="EMBL" id="EJT49832.1"/>
    </source>
</evidence>
<dbReference type="InterPro" id="IPR029071">
    <property type="entry name" value="Ubiquitin-like_domsf"/>
</dbReference>
<accession>J6F3L6</accession>